<accession>A0A8B7Z1F5</accession>
<evidence type="ECO:0000313" key="2">
    <source>
        <dbReference type="RefSeq" id="XP_022098610.1"/>
    </source>
</evidence>
<dbReference type="RefSeq" id="XP_022098610.1">
    <property type="nucleotide sequence ID" value="XM_022242918.1"/>
</dbReference>
<reference evidence="2" key="1">
    <citation type="submission" date="2025-08" db="UniProtKB">
        <authorList>
            <consortium name="RefSeq"/>
        </authorList>
    </citation>
    <scope>IDENTIFICATION</scope>
</reference>
<gene>
    <name evidence="2" type="primary">LOC110983569</name>
</gene>
<dbReference type="KEGG" id="aplc:110983569"/>
<name>A0A8B7Z1F5_ACAPL</name>
<organism evidence="1 2">
    <name type="scientific">Acanthaster planci</name>
    <name type="common">Crown-of-thorns starfish</name>
    <dbReference type="NCBI Taxonomy" id="133434"/>
    <lineage>
        <taxon>Eukaryota</taxon>
        <taxon>Metazoa</taxon>
        <taxon>Echinodermata</taxon>
        <taxon>Eleutherozoa</taxon>
        <taxon>Asterozoa</taxon>
        <taxon>Asteroidea</taxon>
        <taxon>Valvatacea</taxon>
        <taxon>Valvatida</taxon>
        <taxon>Acanthasteridae</taxon>
        <taxon>Acanthaster</taxon>
    </lineage>
</organism>
<dbReference type="OrthoDB" id="6115758at2759"/>
<dbReference type="GeneID" id="110983569"/>
<evidence type="ECO:0000313" key="1">
    <source>
        <dbReference type="Proteomes" id="UP000694845"/>
    </source>
</evidence>
<keyword evidence="1" id="KW-1185">Reference proteome</keyword>
<sequence>MAQDRDTEAASIKASMEDMYWWEDDFYSGRLVDLPDNSKDVDTLNFSFSLPHQSDHSDESLGSSASADIPVQGFVLSRVPSLVNLCMNEVMSSSDDTKPIHVPPGLGPLLRRQQERKRLQRIQLTWLLNELINRDKTIEDHLRPCVNHSSKLPDTGFFRGCRPAWETDLNARQYLYCGYTFGMYSDESCWYLPVAVEGRETSDWCIAALAHTIQMMLPLRLPLRKSEPHTERTQSEKEAVEVALEATIKRVSCALARVCPKLVKYCFEPAVAYVWWSRGDMSKAKEIFLRIAERMPSDLESDPSQMSEGEDEVQSTSEGKWILQKALYLNEVARAHLYFGQPEPAVTYYQQAADQCSTHIPALAADCSMQSLMLMATAFDEGLMCNALAVRAADSWSTAVVQPEYHPNIVQMAAESFLHCHSGYPATHGDCPVGQNTAWLLEAKHLLRGLAARAPQPLKMWNGPQLKPKRVKAVNKTC</sequence>
<dbReference type="Proteomes" id="UP000694845">
    <property type="component" value="Unplaced"/>
</dbReference>
<dbReference type="AlphaFoldDB" id="A0A8B7Z1F5"/>
<protein>
    <submittedName>
        <fullName evidence="2">Uncharacterized protein LOC110983569</fullName>
    </submittedName>
</protein>
<proteinExistence type="predicted"/>